<evidence type="ECO:0000313" key="6">
    <source>
        <dbReference type="EMBL" id="QDV73284.1"/>
    </source>
</evidence>
<proteinExistence type="predicted"/>
<dbReference type="InterPro" id="IPR004143">
    <property type="entry name" value="BPL_LPL_catalytic"/>
</dbReference>
<dbReference type="Pfam" id="PF03099">
    <property type="entry name" value="BPL_LplA_LipB"/>
    <property type="match status" value="1"/>
</dbReference>
<reference evidence="6 7" key="1">
    <citation type="submission" date="2019-02" db="EMBL/GenBank/DDBJ databases">
        <title>Deep-cultivation of Planctomycetes and their phenomic and genomic characterization uncovers novel biology.</title>
        <authorList>
            <person name="Wiegand S."/>
            <person name="Jogler M."/>
            <person name="Boedeker C."/>
            <person name="Pinto D."/>
            <person name="Vollmers J."/>
            <person name="Rivas-Marin E."/>
            <person name="Kohn T."/>
            <person name="Peeters S.H."/>
            <person name="Heuer A."/>
            <person name="Rast P."/>
            <person name="Oberbeckmann S."/>
            <person name="Bunk B."/>
            <person name="Jeske O."/>
            <person name="Meyerdierks A."/>
            <person name="Storesund J.E."/>
            <person name="Kallscheuer N."/>
            <person name="Luecker S."/>
            <person name="Lage O.M."/>
            <person name="Pohl T."/>
            <person name="Merkel B.J."/>
            <person name="Hornburger P."/>
            <person name="Mueller R.-W."/>
            <person name="Bruemmer F."/>
            <person name="Labrenz M."/>
            <person name="Spormann A.M."/>
            <person name="Op den Camp H."/>
            <person name="Overmann J."/>
            <person name="Amann R."/>
            <person name="Jetten M.S.M."/>
            <person name="Mascher T."/>
            <person name="Medema M.H."/>
            <person name="Devos D.P."/>
            <person name="Kaster A.-K."/>
            <person name="Ovreas L."/>
            <person name="Rohde M."/>
            <person name="Galperin M.Y."/>
            <person name="Jogler C."/>
        </authorList>
    </citation>
    <scope>NUCLEOTIDE SEQUENCE [LARGE SCALE GENOMIC DNA]</scope>
    <source>
        <strain evidence="6 7">Spa11</strain>
    </source>
</reference>
<accession>A0A518K662</accession>
<keyword evidence="1 6" id="KW-0436">Ligase</keyword>
<dbReference type="GO" id="GO:0004077">
    <property type="term" value="F:biotin--[biotin carboxyl-carrier protein] ligase activity"/>
    <property type="evidence" value="ECO:0007669"/>
    <property type="project" value="UniProtKB-EC"/>
</dbReference>
<dbReference type="KEGG" id="bmei:Spa11_14800"/>
<evidence type="ECO:0000256" key="4">
    <source>
        <dbReference type="ARBA" id="ARBA00047846"/>
    </source>
</evidence>
<evidence type="ECO:0000256" key="3">
    <source>
        <dbReference type="ARBA" id="ARBA00024227"/>
    </source>
</evidence>
<keyword evidence="7" id="KW-1185">Reference proteome</keyword>
<dbReference type="InterPro" id="IPR003142">
    <property type="entry name" value="BPL_C"/>
</dbReference>
<evidence type="ECO:0000313" key="7">
    <source>
        <dbReference type="Proteomes" id="UP000316426"/>
    </source>
</evidence>
<dbReference type="InterPro" id="IPR045864">
    <property type="entry name" value="aa-tRNA-synth_II/BPL/LPL"/>
</dbReference>
<dbReference type="InterPro" id="IPR004408">
    <property type="entry name" value="Biotin_CoA_COase_ligase"/>
</dbReference>
<gene>
    <name evidence="6" type="primary">birA_1</name>
    <name evidence="6" type="ORF">Spa11_14800</name>
</gene>
<organism evidence="6 7">
    <name type="scientific">Botrimarina mediterranea</name>
    <dbReference type="NCBI Taxonomy" id="2528022"/>
    <lineage>
        <taxon>Bacteria</taxon>
        <taxon>Pseudomonadati</taxon>
        <taxon>Planctomycetota</taxon>
        <taxon>Planctomycetia</taxon>
        <taxon>Pirellulales</taxon>
        <taxon>Lacipirellulaceae</taxon>
        <taxon>Botrimarina</taxon>
    </lineage>
</organism>
<dbReference type="PANTHER" id="PTHR12835">
    <property type="entry name" value="BIOTIN PROTEIN LIGASE"/>
    <property type="match status" value="1"/>
</dbReference>
<dbReference type="NCBIfam" id="TIGR00121">
    <property type="entry name" value="birA_ligase"/>
    <property type="match status" value="1"/>
</dbReference>
<evidence type="ECO:0000256" key="2">
    <source>
        <dbReference type="ARBA" id="ARBA00023267"/>
    </source>
</evidence>
<evidence type="ECO:0000256" key="1">
    <source>
        <dbReference type="ARBA" id="ARBA00022598"/>
    </source>
</evidence>
<dbReference type="Pfam" id="PF02237">
    <property type="entry name" value="BPL_C"/>
    <property type="match status" value="1"/>
</dbReference>
<dbReference type="RefSeq" id="WP_145109984.1">
    <property type="nucleotide sequence ID" value="NZ_CP036349.1"/>
</dbReference>
<feature type="domain" description="BPL/LPL catalytic" evidence="5">
    <location>
        <begin position="10"/>
        <end position="191"/>
    </location>
</feature>
<dbReference type="EMBL" id="CP036349">
    <property type="protein sequence ID" value="QDV73284.1"/>
    <property type="molecule type" value="Genomic_DNA"/>
</dbReference>
<sequence>MNDALDVAALRDAPLARTVEVHAELGSTNDRARELLAIGAGLPALVVADRQTDGRGRGANRWWTADGALTFSIAVDAALRGLSPSRYGLISLATAVAISDAVRETTGLVAGVKWPNDVYLDGRKLAGVLIEAPLPGTLVVGVGINVRNRFDQAPAEVRARATSLVEYAEITRQSVLAAFLWAYDDRLRQIESGDASPIQAARFACVLTSRIVTLRVGELVTTGECVGVADDGALRLKSNGGVANFYAGTIEHIAENA</sequence>
<dbReference type="AlphaFoldDB" id="A0A518K662"/>
<evidence type="ECO:0000259" key="5">
    <source>
        <dbReference type="PROSITE" id="PS51733"/>
    </source>
</evidence>
<keyword evidence="2" id="KW-0092">Biotin</keyword>
<dbReference type="CDD" id="cd16442">
    <property type="entry name" value="BPL"/>
    <property type="match status" value="1"/>
</dbReference>
<dbReference type="Gene3D" id="2.30.30.100">
    <property type="match status" value="1"/>
</dbReference>
<name>A0A518K662_9BACT</name>
<dbReference type="PROSITE" id="PS51733">
    <property type="entry name" value="BPL_LPL_CATALYTIC"/>
    <property type="match status" value="1"/>
</dbReference>
<dbReference type="GO" id="GO:0005737">
    <property type="term" value="C:cytoplasm"/>
    <property type="evidence" value="ECO:0007669"/>
    <property type="project" value="TreeGrafter"/>
</dbReference>
<dbReference type="Gene3D" id="3.30.930.10">
    <property type="entry name" value="Bira Bifunctional Protein, Domain 2"/>
    <property type="match status" value="1"/>
</dbReference>
<dbReference type="SUPFAM" id="SSF55681">
    <property type="entry name" value="Class II aaRS and biotin synthetases"/>
    <property type="match status" value="1"/>
</dbReference>
<protein>
    <recommendedName>
        <fullName evidence="3">biotin--[biotin carboxyl-carrier protein] ligase</fullName>
        <ecNumber evidence="3">6.3.4.15</ecNumber>
    </recommendedName>
</protein>
<dbReference type="EC" id="6.3.4.15" evidence="3"/>
<comment type="catalytic activity">
    <reaction evidence="4">
        <text>biotin + L-lysyl-[protein] + ATP = N(6)-biotinyl-L-lysyl-[protein] + AMP + diphosphate + H(+)</text>
        <dbReference type="Rhea" id="RHEA:11756"/>
        <dbReference type="Rhea" id="RHEA-COMP:9752"/>
        <dbReference type="Rhea" id="RHEA-COMP:10505"/>
        <dbReference type="ChEBI" id="CHEBI:15378"/>
        <dbReference type="ChEBI" id="CHEBI:29969"/>
        <dbReference type="ChEBI" id="CHEBI:30616"/>
        <dbReference type="ChEBI" id="CHEBI:33019"/>
        <dbReference type="ChEBI" id="CHEBI:57586"/>
        <dbReference type="ChEBI" id="CHEBI:83144"/>
        <dbReference type="ChEBI" id="CHEBI:456215"/>
        <dbReference type="EC" id="6.3.4.15"/>
    </reaction>
</comment>
<dbReference type="PANTHER" id="PTHR12835:SF5">
    <property type="entry name" value="BIOTIN--PROTEIN LIGASE"/>
    <property type="match status" value="1"/>
</dbReference>
<dbReference type="Proteomes" id="UP000316426">
    <property type="component" value="Chromosome"/>
</dbReference>